<dbReference type="PANTHER" id="PTHR28624">
    <property type="entry name" value="COILED-COIL DOMAIN-CONTAINING PROTEIN 51"/>
    <property type="match status" value="1"/>
</dbReference>
<keyword evidence="2" id="KW-1133">Transmembrane helix</keyword>
<dbReference type="Proteomes" id="UP000027135">
    <property type="component" value="Unassembled WGS sequence"/>
</dbReference>
<protein>
    <submittedName>
        <fullName evidence="3">Coiled-coil domain-containing protein 51</fullName>
    </submittedName>
</protein>
<keyword evidence="2" id="KW-0472">Membrane</keyword>
<organism evidence="3 4">
    <name type="scientific">Zootermopsis nevadensis</name>
    <name type="common">Dampwood termite</name>
    <dbReference type="NCBI Taxonomy" id="136037"/>
    <lineage>
        <taxon>Eukaryota</taxon>
        <taxon>Metazoa</taxon>
        <taxon>Ecdysozoa</taxon>
        <taxon>Arthropoda</taxon>
        <taxon>Hexapoda</taxon>
        <taxon>Insecta</taxon>
        <taxon>Pterygota</taxon>
        <taxon>Neoptera</taxon>
        <taxon>Polyneoptera</taxon>
        <taxon>Dictyoptera</taxon>
        <taxon>Blattodea</taxon>
        <taxon>Blattoidea</taxon>
        <taxon>Termitoidae</taxon>
        <taxon>Termopsidae</taxon>
        <taxon>Zootermopsis</taxon>
    </lineage>
</organism>
<gene>
    <name evidence="3" type="ORF">L798_10657</name>
</gene>
<evidence type="ECO:0000256" key="1">
    <source>
        <dbReference type="SAM" id="Coils"/>
    </source>
</evidence>
<feature type="coiled-coil region" evidence="1">
    <location>
        <begin position="74"/>
        <end position="108"/>
    </location>
</feature>
<dbReference type="PANTHER" id="PTHR28624:SF1">
    <property type="entry name" value="MITOCHONDRIAL POTASSIUM CHANNEL"/>
    <property type="match status" value="1"/>
</dbReference>
<dbReference type="STRING" id="136037.A0A067QZL6"/>
<dbReference type="InterPro" id="IPR037660">
    <property type="entry name" value="CCDC51"/>
</dbReference>
<dbReference type="eggNOG" id="ENOG502QWCS">
    <property type="taxonomic scope" value="Eukaryota"/>
</dbReference>
<accession>A0A067QZL6</accession>
<dbReference type="EMBL" id="KK852854">
    <property type="protein sequence ID" value="KDR14966.1"/>
    <property type="molecule type" value="Genomic_DNA"/>
</dbReference>
<evidence type="ECO:0000313" key="4">
    <source>
        <dbReference type="Proteomes" id="UP000027135"/>
    </source>
</evidence>
<keyword evidence="1" id="KW-0175">Coiled coil</keyword>
<name>A0A067QZL6_ZOONE</name>
<evidence type="ECO:0000256" key="2">
    <source>
        <dbReference type="SAM" id="Phobius"/>
    </source>
</evidence>
<dbReference type="AlphaFoldDB" id="A0A067QZL6"/>
<proteinExistence type="predicted"/>
<reference evidence="3 4" key="1">
    <citation type="journal article" date="2014" name="Nat. Commun.">
        <title>Molecular traces of alternative social organization in a termite genome.</title>
        <authorList>
            <person name="Terrapon N."/>
            <person name="Li C."/>
            <person name="Robertson H.M."/>
            <person name="Ji L."/>
            <person name="Meng X."/>
            <person name="Booth W."/>
            <person name="Chen Z."/>
            <person name="Childers C.P."/>
            <person name="Glastad K.M."/>
            <person name="Gokhale K."/>
            <person name="Gowin J."/>
            <person name="Gronenberg W."/>
            <person name="Hermansen R.A."/>
            <person name="Hu H."/>
            <person name="Hunt B.G."/>
            <person name="Huylmans A.K."/>
            <person name="Khalil S.M."/>
            <person name="Mitchell R.D."/>
            <person name="Munoz-Torres M.C."/>
            <person name="Mustard J.A."/>
            <person name="Pan H."/>
            <person name="Reese J.T."/>
            <person name="Scharf M.E."/>
            <person name="Sun F."/>
            <person name="Vogel H."/>
            <person name="Xiao J."/>
            <person name="Yang W."/>
            <person name="Yang Z."/>
            <person name="Yang Z."/>
            <person name="Zhou J."/>
            <person name="Zhu J."/>
            <person name="Brent C.S."/>
            <person name="Elsik C.G."/>
            <person name="Goodisman M.A."/>
            <person name="Liberles D.A."/>
            <person name="Roe R.M."/>
            <person name="Vargo E.L."/>
            <person name="Vilcinskas A."/>
            <person name="Wang J."/>
            <person name="Bornberg-Bauer E."/>
            <person name="Korb J."/>
            <person name="Zhang G."/>
            <person name="Liebig J."/>
        </authorList>
    </citation>
    <scope>NUCLEOTIDE SEQUENCE [LARGE SCALE GENOMIC DNA]</scope>
    <source>
        <tissue evidence="3">Whole organism</tissue>
    </source>
</reference>
<evidence type="ECO:0000313" key="3">
    <source>
        <dbReference type="EMBL" id="KDR14966.1"/>
    </source>
</evidence>
<dbReference type="OrthoDB" id="6243211at2759"/>
<keyword evidence="2" id="KW-0812">Transmembrane</keyword>
<dbReference type="InParanoid" id="A0A067QZL6"/>
<feature type="transmembrane region" description="Helical" evidence="2">
    <location>
        <begin position="174"/>
        <end position="194"/>
    </location>
</feature>
<sequence length="357" mass="41264">MIGRTYRVWPFLRLSDVIVTRHVLAREVRLISNSAPIHRINTSENLVKRKFGELLQWYEKVTGMDEVRTAQNWVLEAEKKFVSAQERRREANKLVSEIQSKLKDLYAELDKTTRGEERYVYLVTQEHSVLKEERKAVDEFQRYEREERDYFATLSSAVKESHEKERAQAERTKYWSIIGSVIGTVIGIIGSSVNSEMKMKELRKLVRELVLKHGDQNIAINVPEVLSKHEKELSKFISEMKDAASLPSNHILGQLNELVHTLDNKVNSKAVTMPSEITDEILQLIKKQEECLDRNFQEMKLIMSSQNIQIGDDQVVILPCSIDEKVQQQIQQTKLIVTCCTVASVVIPLLCKYFGFL</sequence>
<keyword evidence="4" id="KW-1185">Reference proteome</keyword>